<protein>
    <submittedName>
        <fullName evidence="2">Uncharacterized protein</fullName>
    </submittedName>
</protein>
<evidence type="ECO:0000313" key="2">
    <source>
        <dbReference type="EMBL" id="WOH04083.1"/>
    </source>
</evidence>
<gene>
    <name evidence="2" type="ORF">DCAR_0623489</name>
</gene>
<reference evidence="2" key="1">
    <citation type="journal article" date="2016" name="Nat. Genet.">
        <title>A high-quality carrot genome assembly provides new insights into carotenoid accumulation and asterid genome evolution.</title>
        <authorList>
            <person name="Iorizzo M."/>
            <person name="Ellison S."/>
            <person name="Senalik D."/>
            <person name="Zeng P."/>
            <person name="Satapoomin P."/>
            <person name="Huang J."/>
            <person name="Bowman M."/>
            <person name="Iovene M."/>
            <person name="Sanseverino W."/>
            <person name="Cavagnaro P."/>
            <person name="Yildiz M."/>
            <person name="Macko-Podgorni A."/>
            <person name="Moranska E."/>
            <person name="Grzebelus E."/>
            <person name="Grzebelus D."/>
            <person name="Ashrafi H."/>
            <person name="Zheng Z."/>
            <person name="Cheng S."/>
            <person name="Spooner D."/>
            <person name="Van Deynze A."/>
            <person name="Simon P."/>
        </authorList>
    </citation>
    <scope>NUCLEOTIDE SEQUENCE</scope>
    <source>
        <tissue evidence="2">Leaf</tissue>
    </source>
</reference>
<evidence type="ECO:0000256" key="1">
    <source>
        <dbReference type="SAM" id="MobiDB-lite"/>
    </source>
</evidence>
<evidence type="ECO:0000313" key="3">
    <source>
        <dbReference type="Proteomes" id="UP000077755"/>
    </source>
</evidence>
<feature type="region of interest" description="Disordered" evidence="1">
    <location>
        <begin position="151"/>
        <end position="170"/>
    </location>
</feature>
<dbReference type="EMBL" id="CP093348">
    <property type="protein sequence ID" value="WOH04083.1"/>
    <property type="molecule type" value="Genomic_DNA"/>
</dbReference>
<dbReference type="AlphaFoldDB" id="A0AAF0X9S0"/>
<keyword evidence="3" id="KW-1185">Reference proteome</keyword>
<proteinExistence type="predicted"/>
<reference evidence="2" key="2">
    <citation type="submission" date="2022-03" db="EMBL/GenBank/DDBJ databases">
        <title>Draft title - Genomic analysis of global carrot germplasm unveils the trajectory of domestication and the origin of high carotenoid orange carrot.</title>
        <authorList>
            <person name="Iorizzo M."/>
            <person name="Ellison S."/>
            <person name="Senalik D."/>
            <person name="Macko-Podgorni A."/>
            <person name="Grzebelus D."/>
            <person name="Bostan H."/>
            <person name="Rolling W."/>
            <person name="Curaba J."/>
            <person name="Simon P."/>
        </authorList>
    </citation>
    <scope>NUCLEOTIDE SEQUENCE</scope>
    <source>
        <tissue evidence="2">Leaf</tissue>
    </source>
</reference>
<feature type="compositionally biased region" description="Polar residues" evidence="1">
    <location>
        <begin position="111"/>
        <end position="121"/>
    </location>
</feature>
<dbReference type="Proteomes" id="UP000077755">
    <property type="component" value="Chromosome 6"/>
</dbReference>
<accession>A0AAF0X9S0</accession>
<name>A0AAF0X9S0_DAUCS</name>
<feature type="compositionally biased region" description="Basic and acidic residues" evidence="1">
    <location>
        <begin position="159"/>
        <end position="170"/>
    </location>
</feature>
<sequence length="170" mass="18154">MAASHRAHSHVHVPPFPGAISGASASVDNPISSHHGQSGRIELGNLNPFHAANLQYQGWGHYSTPISAEGNHLNGVDNISVPSTFGTARVDTAAISRPGPPTRLPQLEPTLHSTSPPQGGSSIFPHSAGQDLHEQNMGHFSRFRFMLSDRDSGLGSQRHLSDRAEPSHRS</sequence>
<organism evidence="2 3">
    <name type="scientific">Daucus carota subsp. sativus</name>
    <name type="common">Carrot</name>
    <dbReference type="NCBI Taxonomy" id="79200"/>
    <lineage>
        <taxon>Eukaryota</taxon>
        <taxon>Viridiplantae</taxon>
        <taxon>Streptophyta</taxon>
        <taxon>Embryophyta</taxon>
        <taxon>Tracheophyta</taxon>
        <taxon>Spermatophyta</taxon>
        <taxon>Magnoliopsida</taxon>
        <taxon>eudicotyledons</taxon>
        <taxon>Gunneridae</taxon>
        <taxon>Pentapetalae</taxon>
        <taxon>asterids</taxon>
        <taxon>campanulids</taxon>
        <taxon>Apiales</taxon>
        <taxon>Apiaceae</taxon>
        <taxon>Apioideae</taxon>
        <taxon>Scandiceae</taxon>
        <taxon>Daucinae</taxon>
        <taxon>Daucus</taxon>
        <taxon>Daucus sect. Daucus</taxon>
    </lineage>
</organism>
<feature type="region of interest" description="Disordered" evidence="1">
    <location>
        <begin position="93"/>
        <end position="130"/>
    </location>
</feature>